<accession>A0A9X2L6S4</accession>
<dbReference type="EMBL" id="JANIBC010000001">
    <property type="protein sequence ID" value="MCQ8184077.1"/>
    <property type="molecule type" value="Genomic_DNA"/>
</dbReference>
<evidence type="ECO:0000256" key="2">
    <source>
        <dbReference type="SAM" id="SignalP"/>
    </source>
</evidence>
<dbReference type="AlphaFoldDB" id="A0A9X2L6S4"/>
<name>A0A9X2L6S4_9PROT</name>
<feature type="signal peptide" evidence="2">
    <location>
        <begin position="1"/>
        <end position="20"/>
    </location>
</feature>
<dbReference type="Proteomes" id="UP001142610">
    <property type="component" value="Unassembled WGS sequence"/>
</dbReference>
<keyword evidence="1" id="KW-0472">Membrane</keyword>
<organism evidence="3 4">
    <name type="scientific">Parvularcula maris</name>
    <dbReference type="NCBI Taxonomy" id="2965077"/>
    <lineage>
        <taxon>Bacteria</taxon>
        <taxon>Pseudomonadati</taxon>
        <taxon>Pseudomonadota</taxon>
        <taxon>Alphaproteobacteria</taxon>
        <taxon>Parvularculales</taxon>
        <taxon>Parvularculaceae</taxon>
        <taxon>Parvularcula</taxon>
    </lineage>
</organism>
<feature type="chain" id="PRO_5040954747" description="PEP-CTERM sorting domain-containing protein" evidence="2">
    <location>
        <begin position="21"/>
        <end position="220"/>
    </location>
</feature>
<comment type="caution">
    <text evidence="3">The sequence shown here is derived from an EMBL/GenBank/DDBJ whole genome shotgun (WGS) entry which is preliminary data.</text>
</comment>
<evidence type="ECO:0000313" key="4">
    <source>
        <dbReference type="Proteomes" id="UP001142610"/>
    </source>
</evidence>
<dbReference type="RefSeq" id="WP_256617883.1">
    <property type="nucleotide sequence ID" value="NZ_JANIBC010000001.1"/>
</dbReference>
<evidence type="ECO:0008006" key="5">
    <source>
        <dbReference type="Google" id="ProtNLM"/>
    </source>
</evidence>
<evidence type="ECO:0000313" key="3">
    <source>
        <dbReference type="EMBL" id="MCQ8184077.1"/>
    </source>
</evidence>
<feature type="transmembrane region" description="Helical" evidence="1">
    <location>
        <begin position="191"/>
        <end position="215"/>
    </location>
</feature>
<keyword evidence="1" id="KW-1133">Transmembrane helix</keyword>
<sequence>MKRFIAGAAALLCGAASANAAQIIADFEDGTTQGFLVSNSLDLSSFTGTSFVGAEIVNAAGGNPGRFLLTNDLAPQQGTILVKASDAFTGDLSGKGAIVWDEIDFDGLNRVFSQRLFLVGQDGTTFVFDTDLIPLNVWTARSASLTDASVWTLLDGSGSSSFADVVGDVAAVIFRTEVGQNTNRESGLDNVGFLVSEVPVPAAALLFPLGVAGVLRRRAR</sequence>
<gene>
    <name evidence="3" type="ORF">NOG11_01625</name>
</gene>
<protein>
    <recommendedName>
        <fullName evidence="5">PEP-CTERM sorting domain-containing protein</fullName>
    </recommendedName>
</protein>
<proteinExistence type="predicted"/>
<keyword evidence="1" id="KW-0812">Transmembrane</keyword>
<keyword evidence="4" id="KW-1185">Reference proteome</keyword>
<evidence type="ECO:0000256" key="1">
    <source>
        <dbReference type="SAM" id="Phobius"/>
    </source>
</evidence>
<reference evidence="3" key="1">
    <citation type="submission" date="2022-07" db="EMBL/GenBank/DDBJ databases">
        <title>Parvularcula maris sp. nov., an algicidal bacterium isolated from seawater.</title>
        <authorList>
            <person name="Li F."/>
        </authorList>
    </citation>
    <scope>NUCLEOTIDE SEQUENCE</scope>
    <source>
        <strain evidence="3">BGMRC 0090</strain>
    </source>
</reference>
<keyword evidence="2" id="KW-0732">Signal</keyword>